<evidence type="ECO:0000313" key="2">
    <source>
        <dbReference type="RefSeq" id="XP_075097908.1"/>
    </source>
</evidence>
<dbReference type="RefSeq" id="XP_075097908.1">
    <property type="nucleotide sequence ID" value="XM_075241807.1"/>
</dbReference>
<reference evidence="2" key="2">
    <citation type="submission" date="2025-08" db="UniProtKB">
        <authorList>
            <consortium name="RefSeq"/>
        </authorList>
    </citation>
    <scope>IDENTIFICATION</scope>
    <source>
        <tissue evidence="2">Leaf</tissue>
    </source>
</reference>
<accession>A0AC58TL02</accession>
<sequence length="286" mass="33512">MEFQQTFPILEVTHLSKIGSDHSPMLLKCDFEAPPVKKSFRFLNFWVKHDTFKDVIRENWHADFSANPFILLNFKLKKLKKALSTWSKETYGDIFQKIVSLEEVVMVHERQFEANPTQLNRERLQKVQAELIRYLALEEEFWRQKSGMTWFKDADRKIKFFHAQVNGLRKGLHLKRIQSRLGNWIVEEDQIAEEAVNFIKDQLYDTVAPNTFGIIDHIPILVDMEQNAKLISQPTREEVKQAVFGLNGESAGGPDGFTGAFYHSCWDIIGEDIMQWFWHSSVENNY</sequence>
<gene>
    <name evidence="2" type="primary">LOC142175228</name>
</gene>
<proteinExistence type="predicted"/>
<reference evidence="1" key="1">
    <citation type="journal article" date="2014" name="Nat. Commun.">
        <title>The tobacco genome sequence and its comparison with those of tomato and potato.</title>
        <authorList>
            <person name="Sierro N."/>
            <person name="Battey J.N."/>
            <person name="Ouadi S."/>
            <person name="Bakaher N."/>
            <person name="Bovet L."/>
            <person name="Willig A."/>
            <person name="Goepfert S."/>
            <person name="Peitsch M.C."/>
            <person name="Ivanov N.V."/>
        </authorList>
    </citation>
    <scope>NUCLEOTIDE SEQUENCE [LARGE SCALE GENOMIC DNA]</scope>
</reference>
<dbReference type="Proteomes" id="UP000790787">
    <property type="component" value="Chromosome 21"/>
</dbReference>
<organism evidence="1 2">
    <name type="scientific">Nicotiana tabacum</name>
    <name type="common">Common tobacco</name>
    <dbReference type="NCBI Taxonomy" id="4097"/>
    <lineage>
        <taxon>Eukaryota</taxon>
        <taxon>Viridiplantae</taxon>
        <taxon>Streptophyta</taxon>
        <taxon>Embryophyta</taxon>
        <taxon>Tracheophyta</taxon>
        <taxon>Spermatophyta</taxon>
        <taxon>Magnoliopsida</taxon>
        <taxon>eudicotyledons</taxon>
        <taxon>Gunneridae</taxon>
        <taxon>Pentapetalae</taxon>
        <taxon>asterids</taxon>
        <taxon>lamiids</taxon>
        <taxon>Solanales</taxon>
        <taxon>Solanaceae</taxon>
        <taxon>Nicotianoideae</taxon>
        <taxon>Nicotianeae</taxon>
        <taxon>Nicotiana</taxon>
    </lineage>
</organism>
<name>A0AC58TL02_TOBAC</name>
<evidence type="ECO:0000313" key="1">
    <source>
        <dbReference type="Proteomes" id="UP000790787"/>
    </source>
</evidence>
<protein>
    <submittedName>
        <fullName evidence="2">Uncharacterized protein LOC142175228</fullName>
    </submittedName>
</protein>
<keyword evidence="1" id="KW-1185">Reference proteome</keyword>